<keyword evidence="1" id="KW-1133">Transmembrane helix</keyword>
<keyword evidence="1" id="KW-0812">Transmembrane</keyword>
<evidence type="ECO:0000313" key="3">
    <source>
        <dbReference type="Proteomes" id="UP000012073"/>
    </source>
</evidence>
<reference evidence="3" key="1">
    <citation type="journal article" date="2013" name="Proc. Natl. Acad. Sci. U.S.A.">
        <title>Genome structure and metabolic features in the red seaweed Chondrus crispus shed light on evolution of the Archaeplastida.</title>
        <authorList>
            <person name="Collen J."/>
            <person name="Porcel B."/>
            <person name="Carre W."/>
            <person name="Ball S.G."/>
            <person name="Chaparro C."/>
            <person name="Tonon T."/>
            <person name="Barbeyron T."/>
            <person name="Michel G."/>
            <person name="Noel B."/>
            <person name="Valentin K."/>
            <person name="Elias M."/>
            <person name="Artiguenave F."/>
            <person name="Arun A."/>
            <person name="Aury J.M."/>
            <person name="Barbosa-Neto J.F."/>
            <person name="Bothwell J.H."/>
            <person name="Bouget F.Y."/>
            <person name="Brillet L."/>
            <person name="Cabello-Hurtado F."/>
            <person name="Capella-Gutierrez S."/>
            <person name="Charrier B."/>
            <person name="Cladiere L."/>
            <person name="Cock J.M."/>
            <person name="Coelho S.M."/>
            <person name="Colleoni C."/>
            <person name="Czjzek M."/>
            <person name="Da Silva C."/>
            <person name="Delage L."/>
            <person name="Denoeud F."/>
            <person name="Deschamps P."/>
            <person name="Dittami S.M."/>
            <person name="Gabaldon T."/>
            <person name="Gachon C.M."/>
            <person name="Groisillier A."/>
            <person name="Herve C."/>
            <person name="Jabbari K."/>
            <person name="Katinka M."/>
            <person name="Kloareg B."/>
            <person name="Kowalczyk N."/>
            <person name="Labadie K."/>
            <person name="Leblanc C."/>
            <person name="Lopez P.J."/>
            <person name="McLachlan D.H."/>
            <person name="Meslet-Cladiere L."/>
            <person name="Moustafa A."/>
            <person name="Nehr Z."/>
            <person name="Nyvall Collen P."/>
            <person name="Panaud O."/>
            <person name="Partensky F."/>
            <person name="Poulain J."/>
            <person name="Rensing S.A."/>
            <person name="Rousvoal S."/>
            <person name="Samson G."/>
            <person name="Symeonidi A."/>
            <person name="Weissenbach J."/>
            <person name="Zambounis A."/>
            <person name="Wincker P."/>
            <person name="Boyen C."/>
        </authorList>
    </citation>
    <scope>NUCLEOTIDE SEQUENCE [LARGE SCALE GENOMIC DNA]</scope>
    <source>
        <strain evidence="3">cv. Stackhouse</strain>
    </source>
</reference>
<keyword evidence="1" id="KW-0472">Membrane</keyword>
<dbReference type="RefSeq" id="XP_005712491.1">
    <property type="nucleotide sequence ID" value="XM_005712434.1"/>
</dbReference>
<evidence type="ECO:0000256" key="1">
    <source>
        <dbReference type="SAM" id="Phobius"/>
    </source>
</evidence>
<name>R7Q5H8_CHOCR</name>
<keyword evidence="3" id="KW-1185">Reference proteome</keyword>
<feature type="transmembrane region" description="Helical" evidence="1">
    <location>
        <begin position="472"/>
        <end position="495"/>
    </location>
</feature>
<dbReference type="PhylomeDB" id="R7Q5H8"/>
<dbReference type="Gramene" id="CDF32720">
    <property type="protein sequence ID" value="CDF32720"/>
    <property type="gene ID" value="CHC_T00001586001"/>
</dbReference>
<dbReference type="EMBL" id="HG001553">
    <property type="protein sequence ID" value="CDF32720.1"/>
    <property type="molecule type" value="Genomic_DNA"/>
</dbReference>
<evidence type="ECO:0000313" key="2">
    <source>
        <dbReference type="EMBL" id="CDF32720.1"/>
    </source>
</evidence>
<protein>
    <recommendedName>
        <fullName evidence="4">Transmembrane protein</fullName>
    </recommendedName>
</protein>
<dbReference type="AlphaFoldDB" id="R7Q5H8"/>
<accession>R7Q5H8</accession>
<dbReference type="KEGG" id="ccp:CHC_T00001586001"/>
<evidence type="ECO:0008006" key="4">
    <source>
        <dbReference type="Google" id="ProtNLM"/>
    </source>
</evidence>
<sequence>MIHELAIGVPLWNVVRFLTVSIGATTLVSKVWSCGISLRAGSRVAAGQAVSLRPRPFTRGSVVVEEDVKDRPMLLVLGLLVAAMAAVDLLIEFGSGSKEVPTGQLFSTGYDANANVPVLDVRKDGTGRWSPVKRRARVGYTEYDVHHFAELNDGKPWGVTEEEIFTLLNSTSLGVVNAQFLTAATKREWLFAGEGDKVWFSGSNGALMVKNDTVFFTDAAQYVVLIEKHWTREPSVSAVEVLSGPRFTQSLTAYADYEITARVSLLGRPRLALDCEKSPEYPASWGVECNTGVDSLGTISRHDVSSGTIQDDEFRTQGLTVDFGRHVDREITYSEYATAESRPLSTESRGYETIVLIGENAHAVITETAGVHLFVEDGDITMCVSILNSESSESGVMCRRRPWDTRREAITAYLTLQLMLSDFRKIWGVFQAWKVGKKTTSPTEVRWLSNEMQCEQGELLSDKKLIATVNELFLIGSGAVLFAVLAGLSVCSFYARRASKWPPVCRALTIDSSRRVMAMSKLSKYNCSGVPTKPPMTLIMRSGENTCHFETTYDDRIDPIGMSDAHKEKLILLGGGRAVNDG</sequence>
<proteinExistence type="predicted"/>
<dbReference type="GeneID" id="17320208"/>
<organism evidence="2 3">
    <name type="scientific">Chondrus crispus</name>
    <name type="common">Carrageen Irish moss</name>
    <name type="synonym">Polymorpha crispa</name>
    <dbReference type="NCBI Taxonomy" id="2769"/>
    <lineage>
        <taxon>Eukaryota</taxon>
        <taxon>Rhodophyta</taxon>
        <taxon>Florideophyceae</taxon>
        <taxon>Rhodymeniophycidae</taxon>
        <taxon>Gigartinales</taxon>
        <taxon>Gigartinaceae</taxon>
        <taxon>Chondrus</taxon>
    </lineage>
</organism>
<dbReference type="Proteomes" id="UP000012073">
    <property type="component" value="Unassembled WGS sequence"/>
</dbReference>
<gene>
    <name evidence="2" type="ORF">CHC_T00001586001</name>
</gene>